<dbReference type="SUPFAM" id="SSF117281">
    <property type="entry name" value="Kelch motif"/>
    <property type="match status" value="1"/>
</dbReference>
<dbReference type="AlphaFoldDB" id="A0AAV7EWW5"/>
<keyword evidence="2" id="KW-1185">Reference proteome</keyword>
<dbReference type="PANTHER" id="PTHR47590">
    <property type="entry name" value="F-BOX/KELCH-REPEAT PROTEIN SKIP25"/>
    <property type="match status" value="1"/>
</dbReference>
<dbReference type="EMBL" id="JAINDJ010000003">
    <property type="protein sequence ID" value="KAG9452889.1"/>
    <property type="molecule type" value="Genomic_DNA"/>
</dbReference>
<reference evidence="1 2" key="1">
    <citation type="submission" date="2021-07" db="EMBL/GenBank/DDBJ databases">
        <title>The Aristolochia fimbriata genome: insights into angiosperm evolution, floral development and chemical biosynthesis.</title>
        <authorList>
            <person name="Jiao Y."/>
        </authorList>
    </citation>
    <scope>NUCLEOTIDE SEQUENCE [LARGE SCALE GENOMIC DNA]</scope>
    <source>
        <strain evidence="1">IBCAS-2021</strain>
        <tissue evidence="1">Leaf</tissue>
    </source>
</reference>
<protein>
    <recommendedName>
        <fullName evidence="3">F-box/kelch-repeat protein SKIP25</fullName>
    </recommendedName>
</protein>
<dbReference type="InterPro" id="IPR015915">
    <property type="entry name" value="Kelch-typ_b-propeller"/>
</dbReference>
<dbReference type="Proteomes" id="UP000825729">
    <property type="component" value="Unassembled WGS sequence"/>
</dbReference>
<evidence type="ECO:0000313" key="2">
    <source>
        <dbReference type="Proteomes" id="UP000825729"/>
    </source>
</evidence>
<evidence type="ECO:0000313" key="1">
    <source>
        <dbReference type="EMBL" id="KAG9452889.1"/>
    </source>
</evidence>
<accession>A0AAV7EWW5</accession>
<comment type="caution">
    <text evidence="1">The sequence shown here is derived from an EMBL/GenBank/DDBJ whole genome shotgun (WGS) entry which is preliminary data.</text>
</comment>
<dbReference type="Gene3D" id="2.120.10.80">
    <property type="entry name" value="Kelch-type beta propeller"/>
    <property type="match status" value="1"/>
</dbReference>
<sequence>MSRSKRAKLGREEEGRQLLLPGLPDHLAHLCLSQVPARVLFSVCHSWRRLLYSPSFPPFLSVYALLSSSSAGSASAVSDEDRDENDTHLGFSSYDPISGAWRPLPPPPPDPPLRVVLVRHPSFIARRLPIQSVALSGHLLLLAATTHQLLPALPRPLVFSPASNQWRLGPSLTTRRRWCAAGAAAGCVYVASGMGAEYNMEVARCAERWDLRKPQWEEVARLKDSKFSREAVEAVGCRGRLCMVNVKGNAAKDGAIYNVEQNAWEEMPRGMLAGWKGPAASMDEDAIYVVDEAMGTLKEYKWEMDEWKTVMESERFKGASQMTAGGGRVCAVLAGGVGIAVVDVLARPPNMWVVEPPSGMLVMTVHVLPRMSRPDTEDI</sequence>
<proteinExistence type="predicted"/>
<name>A0AAV7EWW5_ARIFI</name>
<evidence type="ECO:0008006" key="3">
    <source>
        <dbReference type="Google" id="ProtNLM"/>
    </source>
</evidence>
<dbReference type="PANTHER" id="PTHR47590:SF7">
    <property type="entry name" value="OS06G0711700 PROTEIN"/>
    <property type="match status" value="1"/>
</dbReference>
<organism evidence="1 2">
    <name type="scientific">Aristolochia fimbriata</name>
    <name type="common">White veined hardy Dutchman's pipe vine</name>
    <dbReference type="NCBI Taxonomy" id="158543"/>
    <lineage>
        <taxon>Eukaryota</taxon>
        <taxon>Viridiplantae</taxon>
        <taxon>Streptophyta</taxon>
        <taxon>Embryophyta</taxon>
        <taxon>Tracheophyta</taxon>
        <taxon>Spermatophyta</taxon>
        <taxon>Magnoliopsida</taxon>
        <taxon>Magnoliidae</taxon>
        <taxon>Piperales</taxon>
        <taxon>Aristolochiaceae</taxon>
        <taxon>Aristolochia</taxon>
    </lineage>
</organism>
<gene>
    <name evidence="1" type="ORF">H6P81_005793</name>
</gene>